<dbReference type="RefSeq" id="WP_126636333.1">
    <property type="nucleotide sequence ID" value="NZ_BIFH01000015.1"/>
</dbReference>
<dbReference type="Proteomes" id="UP000286931">
    <property type="component" value="Unassembled WGS sequence"/>
</dbReference>
<feature type="compositionally biased region" description="Basic and acidic residues" evidence="1">
    <location>
        <begin position="452"/>
        <end position="466"/>
    </location>
</feature>
<feature type="compositionally biased region" description="Pro residues" evidence="1">
    <location>
        <begin position="287"/>
        <end position="298"/>
    </location>
</feature>
<accession>A0A401YHQ5</accession>
<organism evidence="2 3">
    <name type="scientific">Embleya hyalina</name>
    <dbReference type="NCBI Taxonomy" id="516124"/>
    <lineage>
        <taxon>Bacteria</taxon>
        <taxon>Bacillati</taxon>
        <taxon>Actinomycetota</taxon>
        <taxon>Actinomycetes</taxon>
        <taxon>Kitasatosporales</taxon>
        <taxon>Streptomycetaceae</taxon>
        <taxon>Embleya</taxon>
    </lineage>
</organism>
<dbReference type="EMBL" id="BIFH01000015">
    <property type="protein sequence ID" value="GCD94113.1"/>
    <property type="molecule type" value="Genomic_DNA"/>
</dbReference>
<reference evidence="2 3" key="1">
    <citation type="submission" date="2018-12" db="EMBL/GenBank/DDBJ databases">
        <title>Draft genome sequence of Embleya hyalina NBRC 13850T.</title>
        <authorList>
            <person name="Komaki H."/>
            <person name="Hosoyama A."/>
            <person name="Kimura A."/>
            <person name="Ichikawa N."/>
            <person name="Tamura T."/>
        </authorList>
    </citation>
    <scope>NUCLEOTIDE SEQUENCE [LARGE SCALE GENOMIC DNA]</scope>
    <source>
        <strain evidence="2 3">NBRC 13850</strain>
    </source>
</reference>
<feature type="compositionally biased region" description="Gly residues" evidence="1">
    <location>
        <begin position="367"/>
        <end position="404"/>
    </location>
</feature>
<evidence type="ECO:0000313" key="3">
    <source>
        <dbReference type="Proteomes" id="UP000286931"/>
    </source>
</evidence>
<dbReference type="OrthoDB" id="4337967at2"/>
<feature type="region of interest" description="Disordered" evidence="1">
    <location>
        <begin position="190"/>
        <end position="485"/>
    </location>
</feature>
<evidence type="ECO:0008006" key="4">
    <source>
        <dbReference type="Google" id="ProtNLM"/>
    </source>
</evidence>
<feature type="compositionally biased region" description="Basic and acidic residues" evidence="1">
    <location>
        <begin position="201"/>
        <end position="211"/>
    </location>
</feature>
<proteinExistence type="predicted"/>
<sequence length="485" mass="48208">MVADAGGGGGWGDGPTKFDEFSHEALKKMIDGARPAELTASGKALLDAKETLETLTTALETRISRLEWKGKSADSFRDWAGKVMVATRKFAEHSGTVGTAMDHAGSELSFALLTMPEVPANAKVIVDSNGDKKLLCQPGDSPDKKVLVASAKTELEQARQEAIRRMESLGSTYTVTTETLAKAPVVEFPPLPALPHVTHNGGRDTTGDPRRSGNNSTVRTRTGRDGGTLIPGHGPNGDGGGVVYSGSDGSGSGGSGSGGVGSPGGHVSPAGTDLQGTGPFQNGPTPVADPGPTGPGLPGPGGSGPFQQNPPGGLPGGFPPGLGGGKGGIPPGGKTGVTKAQLTSNPLLGNGRNPNVQSSTEPVTGGRPFGRGPGGGGGGEHPSGGRPGGAGGRRFTGQSGGVVGGTPRTASGSGRFSSGGTGLAGRAGAGAGGQTGAGRGGMRGGGMGAGGGERDRRDRRQRADYLREEEETWVGDRTTAPPVVD</sequence>
<dbReference type="InterPro" id="IPR038332">
    <property type="entry name" value="PPE_sf"/>
</dbReference>
<feature type="compositionally biased region" description="Polar residues" evidence="1">
    <location>
        <begin position="338"/>
        <end position="362"/>
    </location>
</feature>
<evidence type="ECO:0000313" key="2">
    <source>
        <dbReference type="EMBL" id="GCD94113.1"/>
    </source>
</evidence>
<feature type="compositionally biased region" description="Polar residues" evidence="1">
    <location>
        <begin position="274"/>
        <end position="284"/>
    </location>
</feature>
<dbReference type="AlphaFoldDB" id="A0A401YHQ5"/>
<keyword evidence="3" id="KW-1185">Reference proteome</keyword>
<protein>
    <recommendedName>
        <fullName evidence="4">PPE family domain-containing protein</fullName>
    </recommendedName>
</protein>
<feature type="compositionally biased region" description="Gly residues" evidence="1">
    <location>
        <begin position="234"/>
        <end position="264"/>
    </location>
</feature>
<dbReference type="Gene3D" id="1.20.1260.20">
    <property type="entry name" value="PPE superfamily"/>
    <property type="match status" value="1"/>
</dbReference>
<feature type="compositionally biased region" description="Gly residues" evidence="1">
    <location>
        <begin position="314"/>
        <end position="335"/>
    </location>
</feature>
<feature type="compositionally biased region" description="Gly residues" evidence="1">
    <location>
        <begin position="417"/>
        <end position="451"/>
    </location>
</feature>
<comment type="caution">
    <text evidence="2">The sequence shown here is derived from an EMBL/GenBank/DDBJ whole genome shotgun (WGS) entry which is preliminary data.</text>
</comment>
<evidence type="ECO:0000256" key="1">
    <source>
        <dbReference type="SAM" id="MobiDB-lite"/>
    </source>
</evidence>
<name>A0A401YHQ5_9ACTN</name>
<gene>
    <name evidence="2" type="ORF">EHYA_01770</name>
</gene>